<proteinExistence type="predicted"/>
<evidence type="ECO:0000313" key="2">
    <source>
        <dbReference type="Proteomes" id="UP000789390"/>
    </source>
</evidence>
<reference evidence="1" key="1">
    <citation type="submission" date="2021-11" db="EMBL/GenBank/DDBJ databases">
        <authorList>
            <person name="Schell T."/>
        </authorList>
    </citation>
    <scope>NUCLEOTIDE SEQUENCE</scope>
    <source>
        <strain evidence="1">M5</strain>
    </source>
</reference>
<sequence>MLCARSARGGNMFGAGSTRGGNMLDAGRTGGEGIVGIVRQHRRVRLTTLIVRLHRVRIIGTYVPVRIRHFFAALRKHFCNPRSASPDFTGDISYMVNRDQYDAVMAQALFDNAREHFELALRD</sequence>
<organism evidence="1 2">
    <name type="scientific">Daphnia galeata</name>
    <dbReference type="NCBI Taxonomy" id="27404"/>
    <lineage>
        <taxon>Eukaryota</taxon>
        <taxon>Metazoa</taxon>
        <taxon>Ecdysozoa</taxon>
        <taxon>Arthropoda</taxon>
        <taxon>Crustacea</taxon>
        <taxon>Branchiopoda</taxon>
        <taxon>Diplostraca</taxon>
        <taxon>Cladocera</taxon>
        <taxon>Anomopoda</taxon>
        <taxon>Daphniidae</taxon>
        <taxon>Daphnia</taxon>
    </lineage>
</organism>
<name>A0A8J2WFW8_9CRUS</name>
<accession>A0A8J2WFW8</accession>
<dbReference type="AlphaFoldDB" id="A0A8J2WFW8"/>
<dbReference type="EMBL" id="CAKKLH010000201">
    <property type="protein sequence ID" value="CAH0105754.1"/>
    <property type="molecule type" value="Genomic_DNA"/>
</dbReference>
<gene>
    <name evidence="1" type="ORF">DGAL_LOCUS8820</name>
</gene>
<dbReference type="Proteomes" id="UP000789390">
    <property type="component" value="Unassembled WGS sequence"/>
</dbReference>
<protein>
    <submittedName>
        <fullName evidence="1">Uncharacterized protein</fullName>
    </submittedName>
</protein>
<keyword evidence="2" id="KW-1185">Reference proteome</keyword>
<comment type="caution">
    <text evidence="1">The sequence shown here is derived from an EMBL/GenBank/DDBJ whole genome shotgun (WGS) entry which is preliminary data.</text>
</comment>
<evidence type="ECO:0000313" key="1">
    <source>
        <dbReference type="EMBL" id="CAH0105754.1"/>
    </source>
</evidence>